<reference evidence="5 6" key="1">
    <citation type="journal article" date="2013" name="Genome Announc.">
        <title>Genome Sequence of Hydrothermal Arsenic-Respiring Bacterium Marinobacter santoriniensis NKSG1T.</title>
        <authorList>
            <person name="Handley K.M."/>
            <person name="Upton M."/>
            <person name="Beatson S.A."/>
            <person name="Hery M."/>
            <person name="Lloyd J.R."/>
        </authorList>
    </citation>
    <scope>NUCLEOTIDE SEQUENCE [LARGE SCALE GENOMIC DNA]</scope>
    <source>
        <strain evidence="5 6">NKSG1</strain>
    </source>
</reference>
<dbReference type="PANTHER" id="PTHR43080:SF2">
    <property type="entry name" value="CBS DOMAIN-CONTAINING PROTEIN"/>
    <property type="match status" value="1"/>
</dbReference>
<dbReference type="PROSITE" id="PS51371">
    <property type="entry name" value="CBS"/>
    <property type="match status" value="2"/>
</dbReference>
<dbReference type="RefSeq" id="WP_008938200.1">
    <property type="nucleotide sequence ID" value="NZ_APAT01000013.1"/>
</dbReference>
<evidence type="ECO:0000256" key="1">
    <source>
        <dbReference type="ARBA" id="ARBA00023122"/>
    </source>
</evidence>
<dbReference type="InterPro" id="IPR051257">
    <property type="entry name" value="Diverse_CBS-Domain"/>
</dbReference>
<sequence>MSIFVSEPGRPVGTRLPEALRSRRVGDVTELTESHPIVPGQSTVTDGEYQQAAHSGRRRALQEYSAASAGEAREQRPYLPVSELCSQVLFSVPATATVSEALTTMDDNGVHHLIVTAGENVAGLIDLKWLLSWIHAQPDSPLEQSLTHIELPAFLTASTETDAHQLARLMLAHQLNAALVIDGEGQPKGVVTSTDFLRIYAAGAGGQEGAV</sequence>
<feature type="domain" description="CBS" evidence="4">
    <location>
        <begin position="85"/>
        <end position="142"/>
    </location>
</feature>
<organism evidence="5 6">
    <name type="scientific">Marinobacter santoriniensis NKSG1</name>
    <dbReference type="NCBI Taxonomy" id="1288826"/>
    <lineage>
        <taxon>Bacteria</taxon>
        <taxon>Pseudomonadati</taxon>
        <taxon>Pseudomonadota</taxon>
        <taxon>Gammaproteobacteria</taxon>
        <taxon>Pseudomonadales</taxon>
        <taxon>Marinobacteraceae</taxon>
        <taxon>Marinobacter</taxon>
    </lineage>
</organism>
<dbReference type="CDD" id="cd02205">
    <property type="entry name" value="CBS_pair_SF"/>
    <property type="match status" value="1"/>
</dbReference>
<proteinExistence type="predicted"/>
<accession>M7CWU3</accession>
<keyword evidence="1 2" id="KW-0129">CBS domain</keyword>
<feature type="domain" description="CBS" evidence="4">
    <location>
        <begin position="150"/>
        <end position="208"/>
    </location>
</feature>
<dbReference type="Gene3D" id="3.10.580.10">
    <property type="entry name" value="CBS-domain"/>
    <property type="match status" value="1"/>
</dbReference>
<dbReference type="PANTHER" id="PTHR43080">
    <property type="entry name" value="CBS DOMAIN-CONTAINING PROTEIN CBSX3, MITOCHONDRIAL"/>
    <property type="match status" value="1"/>
</dbReference>
<dbReference type="Proteomes" id="UP000011960">
    <property type="component" value="Unassembled WGS sequence"/>
</dbReference>
<keyword evidence="6" id="KW-1185">Reference proteome</keyword>
<dbReference type="AlphaFoldDB" id="M7CWU3"/>
<evidence type="ECO:0000256" key="2">
    <source>
        <dbReference type="PROSITE-ProRule" id="PRU00703"/>
    </source>
</evidence>
<dbReference type="PATRIC" id="fig|1288826.3.peg.1019"/>
<dbReference type="SMART" id="SM00116">
    <property type="entry name" value="CBS"/>
    <property type="match status" value="2"/>
</dbReference>
<dbReference type="InterPro" id="IPR046342">
    <property type="entry name" value="CBS_dom_sf"/>
</dbReference>
<dbReference type="OrthoDB" id="6371940at2"/>
<name>M7CWU3_9GAMM</name>
<dbReference type="SUPFAM" id="SSF54631">
    <property type="entry name" value="CBS-domain pair"/>
    <property type="match status" value="1"/>
</dbReference>
<dbReference type="InterPro" id="IPR000644">
    <property type="entry name" value="CBS_dom"/>
</dbReference>
<dbReference type="eggNOG" id="COG0517">
    <property type="taxonomic scope" value="Bacteria"/>
</dbReference>
<gene>
    <name evidence="5" type="ORF">MSNKSG1_05226</name>
</gene>
<evidence type="ECO:0000313" key="5">
    <source>
        <dbReference type="EMBL" id="EMP56710.1"/>
    </source>
</evidence>
<evidence type="ECO:0000259" key="4">
    <source>
        <dbReference type="PROSITE" id="PS51371"/>
    </source>
</evidence>
<comment type="caution">
    <text evidence="5">The sequence shown here is derived from an EMBL/GenBank/DDBJ whole genome shotgun (WGS) entry which is preliminary data.</text>
</comment>
<feature type="region of interest" description="Disordered" evidence="3">
    <location>
        <begin position="26"/>
        <end position="46"/>
    </location>
</feature>
<dbReference type="STRING" id="1288826.MSNKSG1_05226"/>
<dbReference type="Pfam" id="PF00571">
    <property type="entry name" value="CBS"/>
    <property type="match status" value="2"/>
</dbReference>
<evidence type="ECO:0000313" key="6">
    <source>
        <dbReference type="Proteomes" id="UP000011960"/>
    </source>
</evidence>
<evidence type="ECO:0000256" key="3">
    <source>
        <dbReference type="SAM" id="MobiDB-lite"/>
    </source>
</evidence>
<dbReference type="EMBL" id="APAT01000013">
    <property type="protein sequence ID" value="EMP56710.1"/>
    <property type="molecule type" value="Genomic_DNA"/>
</dbReference>
<protein>
    <recommendedName>
        <fullName evidence="4">CBS domain-containing protein</fullName>
    </recommendedName>
</protein>